<dbReference type="GO" id="GO:0009231">
    <property type="term" value="P:riboflavin biosynthetic process"/>
    <property type="evidence" value="ECO:0007669"/>
    <property type="project" value="TreeGrafter"/>
</dbReference>
<protein>
    <recommendedName>
        <fullName evidence="6">Creatininase</fullName>
    </recommendedName>
</protein>
<dbReference type="PANTHER" id="PTHR35005">
    <property type="entry name" value="3-DEHYDRO-SCYLLO-INOSOSE HYDROLASE"/>
    <property type="match status" value="1"/>
</dbReference>
<gene>
    <name evidence="5" type="ORF">S06H3_47056</name>
</gene>
<proteinExistence type="predicted"/>
<dbReference type="PANTHER" id="PTHR35005:SF1">
    <property type="entry name" value="2-AMINO-5-FORMYLAMINO-6-RIBOSYLAMINOPYRIMIDIN-4(3H)-ONE 5'-MONOPHOSPHATE DEFORMYLASE"/>
    <property type="match status" value="1"/>
</dbReference>
<evidence type="ECO:0000256" key="4">
    <source>
        <dbReference type="ARBA" id="ARBA00022833"/>
    </source>
</evidence>
<dbReference type="GO" id="GO:0046872">
    <property type="term" value="F:metal ion binding"/>
    <property type="evidence" value="ECO:0007669"/>
    <property type="project" value="UniProtKB-KW"/>
</dbReference>
<sequence>MAKLWQEMGWKDIYKISQDCDIALLPIGATEQHGFHCPTGVDWFNAFEISKRVSDKTGVIVAPPIAYGSHPYFHYGFVGTIPIRATVQIELVRDIVKGLVNSGFNKIIIVQAHGQWWTLATAMHEIALEVNAFLAVATWWELASKTIREVCQTSFKHADEVETSVSLELYEHLVDMSKAVPDGI</sequence>
<dbReference type="Gene3D" id="3.40.50.10310">
    <property type="entry name" value="Creatininase"/>
    <property type="match status" value="1"/>
</dbReference>
<dbReference type="InterPro" id="IPR003785">
    <property type="entry name" value="Creatininase/forma_Hydrolase"/>
</dbReference>
<dbReference type="Pfam" id="PF02633">
    <property type="entry name" value="Creatininase"/>
    <property type="match status" value="1"/>
</dbReference>
<comment type="caution">
    <text evidence="5">The sequence shown here is derived from an EMBL/GenBank/DDBJ whole genome shotgun (WGS) entry which is preliminary data.</text>
</comment>
<dbReference type="InterPro" id="IPR024087">
    <property type="entry name" value="Creatininase-like_sf"/>
</dbReference>
<evidence type="ECO:0000256" key="1">
    <source>
        <dbReference type="ARBA" id="ARBA00001947"/>
    </source>
</evidence>
<keyword evidence="3" id="KW-0378">Hydrolase</keyword>
<keyword evidence="2" id="KW-0479">Metal-binding</keyword>
<reference evidence="5" key="1">
    <citation type="journal article" date="2014" name="Front. Microbiol.">
        <title>High frequency of phylogenetically diverse reductive dehalogenase-homologous genes in deep subseafloor sedimentary metagenomes.</title>
        <authorList>
            <person name="Kawai M."/>
            <person name="Futagami T."/>
            <person name="Toyoda A."/>
            <person name="Takaki Y."/>
            <person name="Nishi S."/>
            <person name="Hori S."/>
            <person name="Arai W."/>
            <person name="Tsubouchi T."/>
            <person name="Morono Y."/>
            <person name="Uchiyama I."/>
            <person name="Ito T."/>
            <person name="Fujiyama A."/>
            <person name="Inagaki F."/>
            <person name="Takami H."/>
        </authorList>
    </citation>
    <scope>NUCLEOTIDE SEQUENCE</scope>
    <source>
        <strain evidence="5">Expedition CK06-06</strain>
    </source>
</reference>
<dbReference type="AlphaFoldDB" id="X1PS70"/>
<evidence type="ECO:0008006" key="6">
    <source>
        <dbReference type="Google" id="ProtNLM"/>
    </source>
</evidence>
<dbReference type="GO" id="GO:0016811">
    <property type="term" value="F:hydrolase activity, acting on carbon-nitrogen (but not peptide) bonds, in linear amides"/>
    <property type="evidence" value="ECO:0007669"/>
    <property type="project" value="TreeGrafter"/>
</dbReference>
<evidence type="ECO:0000256" key="2">
    <source>
        <dbReference type="ARBA" id="ARBA00022723"/>
    </source>
</evidence>
<accession>X1PS70</accession>
<feature type="non-terminal residue" evidence="5">
    <location>
        <position position="184"/>
    </location>
</feature>
<dbReference type="EMBL" id="BARV01029518">
    <property type="protein sequence ID" value="GAI45361.1"/>
    <property type="molecule type" value="Genomic_DNA"/>
</dbReference>
<dbReference type="SUPFAM" id="SSF102215">
    <property type="entry name" value="Creatininase"/>
    <property type="match status" value="1"/>
</dbReference>
<evidence type="ECO:0000313" key="5">
    <source>
        <dbReference type="EMBL" id="GAI45361.1"/>
    </source>
</evidence>
<evidence type="ECO:0000256" key="3">
    <source>
        <dbReference type="ARBA" id="ARBA00022801"/>
    </source>
</evidence>
<name>X1PS70_9ZZZZ</name>
<keyword evidence="4" id="KW-0862">Zinc</keyword>
<comment type="cofactor">
    <cofactor evidence="1">
        <name>Zn(2+)</name>
        <dbReference type="ChEBI" id="CHEBI:29105"/>
    </cofactor>
</comment>
<organism evidence="5">
    <name type="scientific">marine sediment metagenome</name>
    <dbReference type="NCBI Taxonomy" id="412755"/>
    <lineage>
        <taxon>unclassified sequences</taxon>
        <taxon>metagenomes</taxon>
        <taxon>ecological metagenomes</taxon>
    </lineage>
</organism>